<gene>
    <name evidence="1" type="ORF">HMPREF1316_1667</name>
</gene>
<accession>U2TT23</accession>
<dbReference type="AlphaFoldDB" id="U2TT23"/>
<dbReference type="Proteomes" id="UP000016638">
    <property type="component" value="Unassembled WGS sequence"/>
</dbReference>
<organism evidence="1 2">
    <name type="scientific">Olsenella profusa F0195</name>
    <dbReference type="NCBI Taxonomy" id="1125712"/>
    <lineage>
        <taxon>Bacteria</taxon>
        <taxon>Bacillati</taxon>
        <taxon>Actinomycetota</taxon>
        <taxon>Coriobacteriia</taxon>
        <taxon>Coriobacteriales</taxon>
        <taxon>Atopobiaceae</taxon>
        <taxon>Olsenella</taxon>
    </lineage>
</organism>
<proteinExistence type="predicted"/>
<dbReference type="EMBL" id="AWEZ01000029">
    <property type="protein sequence ID" value="ERL09515.1"/>
    <property type="molecule type" value="Genomic_DNA"/>
</dbReference>
<dbReference type="STRING" id="1125712.HMPREF1316_1667"/>
<reference evidence="1 2" key="1">
    <citation type="submission" date="2013-08" db="EMBL/GenBank/DDBJ databases">
        <authorList>
            <person name="Durkin A.S."/>
            <person name="Haft D.R."/>
            <person name="McCorrison J."/>
            <person name="Torralba M."/>
            <person name="Gillis M."/>
            <person name="Haft D.H."/>
            <person name="Methe B."/>
            <person name="Sutton G."/>
            <person name="Nelson K.E."/>
        </authorList>
    </citation>
    <scope>NUCLEOTIDE SEQUENCE [LARGE SCALE GENOMIC DNA]</scope>
    <source>
        <strain evidence="1 2">F0195</strain>
    </source>
</reference>
<keyword evidence="2" id="KW-1185">Reference proteome</keyword>
<comment type="caution">
    <text evidence="1">The sequence shown here is derived from an EMBL/GenBank/DDBJ whole genome shotgun (WGS) entry which is preliminary data.</text>
</comment>
<evidence type="ECO:0000313" key="1">
    <source>
        <dbReference type="EMBL" id="ERL09515.1"/>
    </source>
</evidence>
<protein>
    <submittedName>
        <fullName evidence="1">Uncharacterized protein</fullName>
    </submittedName>
</protein>
<evidence type="ECO:0000313" key="2">
    <source>
        <dbReference type="Proteomes" id="UP000016638"/>
    </source>
</evidence>
<name>U2TT23_9ACTN</name>
<sequence length="37" mass="4239">MMLARALMPTRASHATCRFVKVQTYIHRYGVMVASLQ</sequence>